<feature type="repeat" description="WD" evidence="4">
    <location>
        <begin position="170"/>
        <end position="201"/>
    </location>
</feature>
<evidence type="ECO:0000313" key="6">
    <source>
        <dbReference type="EMBL" id="CCH58745.1"/>
    </source>
</evidence>
<dbReference type="RefSeq" id="XP_004178264.1">
    <property type="nucleotide sequence ID" value="XM_004178216.1"/>
</dbReference>
<keyword evidence="2" id="KW-0677">Repeat</keyword>
<feature type="compositionally biased region" description="Acidic residues" evidence="5">
    <location>
        <begin position="89"/>
        <end position="103"/>
    </location>
</feature>
<dbReference type="GeneID" id="14493620"/>
<feature type="repeat" description="WD" evidence="4">
    <location>
        <begin position="54"/>
        <end position="85"/>
    </location>
</feature>
<dbReference type="eggNOG" id="KOG0645">
    <property type="taxonomic scope" value="Eukaryota"/>
</dbReference>
<reference evidence="6 7" key="1">
    <citation type="journal article" date="2011" name="Proc. Natl. Acad. Sci. U.S.A.">
        <title>Evolutionary erosion of yeast sex chromosomes by mating-type switching accidents.</title>
        <authorList>
            <person name="Gordon J.L."/>
            <person name="Armisen D."/>
            <person name="Proux-Wera E."/>
            <person name="Oheigeartaigh S.S."/>
            <person name="Byrne K.P."/>
            <person name="Wolfe K.H."/>
        </authorList>
    </citation>
    <scope>NUCLEOTIDE SEQUENCE [LARGE SCALE GENOMIC DNA]</scope>
    <source>
        <strain evidence="7">ATCC 34711 / CBS 6284 / DSM 70876 / NBRC 10599 / NRRL Y-10934 / UCD 77-7</strain>
    </source>
</reference>
<keyword evidence="1 4" id="KW-0853">WD repeat</keyword>
<comment type="subcellular location">
    <subcellularLocation>
        <location evidence="3">Cytoplasm</location>
    </subcellularLocation>
    <subcellularLocation>
        <location evidence="3">Nucleus</location>
    </subcellularLocation>
    <text evidence="3">Preferentially localized to the nucleus.</text>
</comment>
<dbReference type="HOGENOM" id="CLU_000288_57_8_1"/>
<evidence type="ECO:0000256" key="3">
    <source>
        <dbReference type="HAMAP-Rule" id="MF_03037"/>
    </source>
</evidence>
<dbReference type="SUPFAM" id="SSF50978">
    <property type="entry name" value="WD40 repeat-like"/>
    <property type="match status" value="1"/>
</dbReference>
<comment type="subunit">
    <text evidence="3">Interacts with NAR1.</text>
</comment>
<keyword evidence="3" id="KW-0539">Nucleus</keyword>
<evidence type="ECO:0000256" key="2">
    <source>
        <dbReference type="ARBA" id="ARBA00022737"/>
    </source>
</evidence>
<dbReference type="OMA" id="MPILASC"/>
<dbReference type="FunCoup" id="I2GX93">
    <property type="interactions" value="88"/>
</dbReference>
<keyword evidence="3" id="KW-0963">Cytoplasm</keyword>
<dbReference type="InParanoid" id="I2GX93"/>
<dbReference type="GO" id="GO:0005829">
    <property type="term" value="C:cytosol"/>
    <property type="evidence" value="ECO:0007669"/>
    <property type="project" value="EnsemblFungi"/>
</dbReference>
<evidence type="ECO:0000256" key="4">
    <source>
        <dbReference type="PROSITE-ProRule" id="PRU00221"/>
    </source>
</evidence>
<accession>I2GX93</accession>
<gene>
    <name evidence="6" type="primary">TBLA0A09610</name>
    <name evidence="3" type="synonym">CIA1</name>
    <name evidence="6" type="ORF">TBLA_0A09610</name>
</gene>
<dbReference type="Proteomes" id="UP000002866">
    <property type="component" value="Chromosome 1"/>
</dbReference>
<dbReference type="KEGG" id="tbl:TBLA_0A09610"/>
<dbReference type="PROSITE" id="PS50294">
    <property type="entry name" value="WD_REPEATS_REGION"/>
    <property type="match status" value="3"/>
</dbReference>
<dbReference type="GO" id="GO:0016226">
    <property type="term" value="P:iron-sulfur cluster assembly"/>
    <property type="evidence" value="ECO:0007669"/>
    <property type="project" value="UniProtKB-UniRule"/>
</dbReference>
<feature type="region of interest" description="Disordered" evidence="5">
    <location>
        <begin position="260"/>
        <end position="283"/>
    </location>
</feature>
<dbReference type="Gene3D" id="2.130.10.10">
    <property type="entry name" value="YVTN repeat-like/Quinoprotein amine dehydrogenase"/>
    <property type="match status" value="1"/>
</dbReference>
<dbReference type="GO" id="GO:0002098">
    <property type="term" value="P:tRNA wobble uridine modification"/>
    <property type="evidence" value="ECO:0007669"/>
    <property type="project" value="EnsemblFungi"/>
</dbReference>
<dbReference type="GO" id="GO:0005634">
    <property type="term" value="C:nucleus"/>
    <property type="evidence" value="ECO:0007669"/>
    <property type="project" value="UniProtKB-SubCell"/>
</dbReference>
<sequence>MKLELARCIKLHEDKVWSLDFSRGLLASGSTDRRTKIVSIKPEAQVTLVDELDDSTHSKSVRSVAWRPGTSILATGSFDTTVSIWTREETEEGEEYDSEEDEASREYSNSNHDNKYVMELLAIIEGHENEVKSVAWSYDGSLLATCARDKSVWIWETDEIGEEYECISVLQEHSQDVKNVVWHPSLPILASSSYDDTIRIWTDYDDDWECSAVLNGHKGTVWSSDFEKSNNNSNIRLCSGSDDCTVRVWKKLNKGEVGTSVKGTDDINDGNANEEEDEEEENDIYDNDDKWICEAILPQEHTRSIYSVSWGPNGMIASAGSDGKLVIYHEVEDKNEKNKMRWEVLCIKELIHGIYECNIVKWIDVEGELLLATGGDDGYVNLWKLI</sequence>
<dbReference type="PANTHER" id="PTHR19920">
    <property type="entry name" value="WD40 PROTEIN CIAO1"/>
    <property type="match status" value="1"/>
</dbReference>
<dbReference type="PANTHER" id="PTHR19920:SF0">
    <property type="entry name" value="CYTOSOLIC IRON-SULFUR PROTEIN ASSEMBLY PROTEIN CIAO1-RELATED"/>
    <property type="match status" value="1"/>
</dbReference>
<feature type="repeat" description="WD" evidence="4">
    <location>
        <begin position="370"/>
        <end position="386"/>
    </location>
</feature>
<dbReference type="STRING" id="1071380.I2GX93"/>
<dbReference type="Pfam" id="PF00400">
    <property type="entry name" value="WD40"/>
    <property type="match status" value="6"/>
</dbReference>
<evidence type="ECO:0000256" key="5">
    <source>
        <dbReference type="SAM" id="MobiDB-lite"/>
    </source>
</evidence>
<evidence type="ECO:0000313" key="7">
    <source>
        <dbReference type="Proteomes" id="UP000002866"/>
    </source>
</evidence>
<feature type="compositionally biased region" description="Acidic residues" evidence="5">
    <location>
        <begin position="266"/>
        <end position="283"/>
    </location>
</feature>
<dbReference type="SMART" id="SM00320">
    <property type="entry name" value="WD40"/>
    <property type="match status" value="7"/>
</dbReference>
<dbReference type="InterPro" id="IPR001680">
    <property type="entry name" value="WD40_rpt"/>
</dbReference>
<dbReference type="AlphaFoldDB" id="I2GX93"/>
<dbReference type="InterPro" id="IPR028608">
    <property type="entry name" value="CIAO1/Cia1"/>
</dbReference>
<dbReference type="InterPro" id="IPR020472">
    <property type="entry name" value="WD40_PAC1"/>
</dbReference>
<proteinExistence type="inferred from homology"/>
<organism evidence="6 7">
    <name type="scientific">Henningerozyma blattae (strain ATCC 34711 / CBS 6284 / DSM 70876 / NBRC 10599 / NRRL Y-10934 / UCD 77-7)</name>
    <name type="common">Yeast</name>
    <name type="synonym">Tetrapisispora blattae</name>
    <dbReference type="NCBI Taxonomy" id="1071380"/>
    <lineage>
        <taxon>Eukaryota</taxon>
        <taxon>Fungi</taxon>
        <taxon>Dikarya</taxon>
        <taxon>Ascomycota</taxon>
        <taxon>Saccharomycotina</taxon>
        <taxon>Saccharomycetes</taxon>
        <taxon>Saccharomycetales</taxon>
        <taxon>Saccharomycetaceae</taxon>
        <taxon>Henningerozyma</taxon>
    </lineage>
</organism>
<comment type="function">
    <text evidence="3">Essential component of the cytosolic iron-sulfur (Fe/S) protein assembly machinery. Required for the maturation of extramitochondrial Fe/S proteins.</text>
</comment>
<dbReference type="CDD" id="cd00200">
    <property type="entry name" value="WD40"/>
    <property type="match status" value="1"/>
</dbReference>
<name>I2GX93_HENB6</name>
<dbReference type="FunFam" id="2.130.10.10:FF:000705">
    <property type="entry name" value="Probable cytosolic iron-sulfur protein assembly protein 1"/>
    <property type="match status" value="1"/>
</dbReference>
<comment type="similarity">
    <text evidence="3">Belongs to the WD repeat CIA1 family.</text>
</comment>
<evidence type="ECO:0000256" key="1">
    <source>
        <dbReference type="ARBA" id="ARBA00022574"/>
    </source>
</evidence>
<dbReference type="PRINTS" id="PR00320">
    <property type="entry name" value="GPROTEINBRPT"/>
</dbReference>
<dbReference type="InterPro" id="IPR036322">
    <property type="entry name" value="WD40_repeat_dom_sf"/>
</dbReference>
<keyword evidence="7" id="KW-1185">Reference proteome</keyword>
<feature type="region of interest" description="Disordered" evidence="5">
    <location>
        <begin position="88"/>
        <end position="109"/>
    </location>
</feature>
<dbReference type="GO" id="GO:0097361">
    <property type="term" value="C:cytosolic [4Fe-4S] assembly targeting complex"/>
    <property type="evidence" value="ECO:0007669"/>
    <property type="project" value="EnsemblFungi"/>
</dbReference>
<dbReference type="HAMAP" id="MF_03037">
    <property type="entry name" value="ciao1"/>
    <property type="match status" value="1"/>
</dbReference>
<dbReference type="OrthoDB" id="284782at2759"/>
<dbReference type="PROSITE" id="PS50082">
    <property type="entry name" value="WD_REPEATS_2"/>
    <property type="match status" value="5"/>
</dbReference>
<dbReference type="InterPro" id="IPR015943">
    <property type="entry name" value="WD40/YVTN_repeat-like_dom_sf"/>
</dbReference>
<dbReference type="EMBL" id="HE806316">
    <property type="protein sequence ID" value="CCH58745.1"/>
    <property type="molecule type" value="Genomic_DNA"/>
</dbReference>
<protein>
    <recommendedName>
        <fullName evidence="3">Probable cytosolic iron-sulfur protein assembly protein 1</fullName>
    </recommendedName>
</protein>
<feature type="repeat" description="WD" evidence="4">
    <location>
        <begin position="124"/>
        <end position="156"/>
    </location>
</feature>
<feature type="repeat" description="WD" evidence="4">
    <location>
        <begin position="214"/>
        <end position="250"/>
    </location>
</feature>